<dbReference type="Gene3D" id="3.20.20.80">
    <property type="entry name" value="Glycosidases"/>
    <property type="match status" value="1"/>
</dbReference>
<evidence type="ECO:0000256" key="1">
    <source>
        <dbReference type="SAM" id="SignalP"/>
    </source>
</evidence>
<dbReference type="AlphaFoldDB" id="A0A380RU34"/>
<keyword evidence="1" id="KW-0732">Signal</keyword>
<organism evidence="3 4">
    <name type="scientific">Fibrobacter succinogenes</name>
    <name type="common">Bacteroides succinogenes</name>
    <dbReference type="NCBI Taxonomy" id="833"/>
    <lineage>
        <taxon>Bacteria</taxon>
        <taxon>Pseudomonadati</taxon>
        <taxon>Fibrobacterota</taxon>
        <taxon>Fibrobacteria</taxon>
        <taxon>Fibrobacterales</taxon>
        <taxon>Fibrobacteraceae</taxon>
        <taxon>Fibrobacter</taxon>
    </lineage>
</organism>
<dbReference type="Proteomes" id="UP000255423">
    <property type="component" value="Unassembled WGS sequence"/>
</dbReference>
<evidence type="ECO:0000259" key="2">
    <source>
        <dbReference type="Pfam" id="PF14488"/>
    </source>
</evidence>
<evidence type="ECO:0000313" key="3">
    <source>
        <dbReference type="EMBL" id="SUQ18811.1"/>
    </source>
</evidence>
<feature type="chain" id="PRO_5017086274" description="DUF4434 domain-containing protein" evidence="1">
    <location>
        <begin position="37"/>
        <end position="379"/>
    </location>
</feature>
<proteinExistence type="predicted"/>
<dbReference type="InterPro" id="IPR027849">
    <property type="entry name" value="DUF4434"/>
</dbReference>
<name>A0A380RU34_FIBSU</name>
<feature type="domain" description="DUF4434" evidence="2">
    <location>
        <begin position="63"/>
        <end position="320"/>
    </location>
</feature>
<accession>A0A380RU34</accession>
<reference evidence="3 4" key="1">
    <citation type="submission" date="2017-08" db="EMBL/GenBank/DDBJ databases">
        <authorList>
            <person name="de Groot N.N."/>
        </authorList>
    </citation>
    <scope>NUCLEOTIDE SEQUENCE [LARGE SCALE GENOMIC DNA]</scope>
    <source>
        <strain evidence="3 4">HM2</strain>
    </source>
</reference>
<dbReference type="EMBL" id="UHJL01000001">
    <property type="protein sequence ID" value="SUQ18811.1"/>
    <property type="molecule type" value="Genomic_DNA"/>
</dbReference>
<gene>
    <name evidence="3" type="ORF">SAMN05661053_0031</name>
</gene>
<feature type="signal peptide" evidence="1">
    <location>
        <begin position="1"/>
        <end position="36"/>
    </location>
</feature>
<evidence type="ECO:0000313" key="4">
    <source>
        <dbReference type="Proteomes" id="UP000255423"/>
    </source>
</evidence>
<dbReference type="Pfam" id="PF14488">
    <property type="entry name" value="DUF4434"/>
    <property type="match status" value="1"/>
</dbReference>
<sequence>MNKKTDYISVMFVTRYIPRCLSFALALSGFSADAVAANLDGVFDAGWTTAYQSADSINHMHKRLHALGMEQVVLQYAAVEKTHLYYPSQLDFLQNTEYKNNQLFPKSIEAAKTTGNKLWLGLYYNGENWYTPPTVSQLDTLASRNLKVIDELYALYGNETVIEGVYIPQEIARYYWDGLRADATAAALATHFLIPVTRAAQSKGWNVMTAPFYNQNLETPEKLQAFFEQLFATGFKPDIIAVQDGIGASDAGKAHADISTVGNYERAIANACSQYGIEFWVNMELFRTDDSHALADNARLSAQLDTARTAGASKVIAYDLAVLGNAGLDSLEKWFARDSSQATFIKIRRTPNKSQKFGGPRHKEIRYYKLNGARVKTSE</sequence>
<protein>
    <recommendedName>
        <fullName evidence="2">DUF4434 domain-containing protein</fullName>
    </recommendedName>
</protein>